<evidence type="ECO:0000256" key="1">
    <source>
        <dbReference type="SAM" id="MobiDB-lite"/>
    </source>
</evidence>
<name>A0ABN1C674_9BURK</name>
<feature type="region of interest" description="Disordered" evidence="1">
    <location>
        <begin position="30"/>
        <end position="75"/>
    </location>
</feature>
<protein>
    <submittedName>
        <fullName evidence="2">Uncharacterized protein</fullName>
    </submittedName>
</protein>
<sequence>MASLLQRPLGGMVDVAVERAIRQAVLIEGRAGRSQGGKHGEDDNPPLRPSGAPQGAMRVDRKGSPPPTRYAGPLKGAMRVDRQSWIHCILGLVPLSWVWHGCYRWLPAVATVIQSKKRVLDPGNRGSGFASPPVSPPGGRA</sequence>
<feature type="region of interest" description="Disordered" evidence="1">
    <location>
        <begin position="120"/>
        <end position="141"/>
    </location>
</feature>
<keyword evidence="3" id="KW-1185">Reference proteome</keyword>
<dbReference type="EMBL" id="BAAAEN010000011">
    <property type="protein sequence ID" value="GAA0511602.1"/>
    <property type="molecule type" value="Genomic_DNA"/>
</dbReference>
<gene>
    <name evidence="2" type="ORF">GCM10009097_31110</name>
</gene>
<dbReference type="Proteomes" id="UP001501706">
    <property type="component" value="Unassembled WGS sequence"/>
</dbReference>
<accession>A0ABN1C674</accession>
<evidence type="ECO:0000313" key="2">
    <source>
        <dbReference type="EMBL" id="GAA0511602.1"/>
    </source>
</evidence>
<comment type="caution">
    <text evidence="2">The sequence shown here is derived from an EMBL/GenBank/DDBJ whole genome shotgun (WGS) entry which is preliminary data.</text>
</comment>
<evidence type="ECO:0000313" key="3">
    <source>
        <dbReference type="Proteomes" id="UP001501706"/>
    </source>
</evidence>
<reference evidence="2 3" key="1">
    <citation type="journal article" date="2019" name="Int. J. Syst. Evol. Microbiol.">
        <title>The Global Catalogue of Microorganisms (GCM) 10K type strain sequencing project: providing services to taxonomists for standard genome sequencing and annotation.</title>
        <authorList>
            <consortium name="The Broad Institute Genomics Platform"/>
            <consortium name="The Broad Institute Genome Sequencing Center for Infectious Disease"/>
            <person name="Wu L."/>
            <person name="Ma J."/>
        </authorList>
    </citation>
    <scope>NUCLEOTIDE SEQUENCE [LARGE SCALE GENOMIC DNA]</scope>
    <source>
        <strain evidence="2 3">JCM 14330</strain>
    </source>
</reference>
<proteinExistence type="predicted"/>
<organism evidence="2 3">
    <name type="scientific">Pigmentiphaga daeguensis</name>
    <dbReference type="NCBI Taxonomy" id="414049"/>
    <lineage>
        <taxon>Bacteria</taxon>
        <taxon>Pseudomonadati</taxon>
        <taxon>Pseudomonadota</taxon>
        <taxon>Betaproteobacteria</taxon>
        <taxon>Burkholderiales</taxon>
        <taxon>Alcaligenaceae</taxon>
        <taxon>Pigmentiphaga</taxon>
    </lineage>
</organism>